<feature type="non-terminal residue" evidence="1">
    <location>
        <position position="1"/>
    </location>
</feature>
<protein>
    <submittedName>
        <fullName evidence="1">Uncharacterized protein</fullName>
    </submittedName>
</protein>
<dbReference type="Proteomes" id="UP001145114">
    <property type="component" value="Unassembled WGS sequence"/>
</dbReference>
<dbReference type="EMBL" id="JAMZIH010002484">
    <property type="protein sequence ID" value="KAJ1677417.1"/>
    <property type="molecule type" value="Genomic_DNA"/>
</dbReference>
<reference evidence="1" key="1">
    <citation type="submission" date="2022-06" db="EMBL/GenBank/DDBJ databases">
        <title>Phylogenomic reconstructions and comparative analyses of Kickxellomycotina fungi.</title>
        <authorList>
            <person name="Reynolds N.K."/>
            <person name="Stajich J.E."/>
            <person name="Barry K."/>
            <person name="Grigoriev I.V."/>
            <person name="Crous P."/>
            <person name="Smith M.E."/>
        </authorList>
    </citation>
    <scope>NUCLEOTIDE SEQUENCE</scope>
    <source>
        <strain evidence="1">RSA 2271</strain>
    </source>
</reference>
<accession>A0ACC1HMJ7</accession>
<name>A0ACC1HMJ7_9FUNG</name>
<evidence type="ECO:0000313" key="1">
    <source>
        <dbReference type="EMBL" id="KAJ1677417.1"/>
    </source>
</evidence>
<sequence>EQARKQAEEERRRIDEEIRINKEKLRELTEEEHTIIMSSEEFSSFIERSSRQIERALDEDYDFMTDYSLAAAGGDADDSVRERIKLERAFFFERLTKGRSVTDVCWSPKFAELFASAYNSNPRAPNDPDGVVAVWNVHLHDRPEFVFHSQSDVLRVTFLEFNPNLLIGGSYSGQILLWDTRAKPQPVLKTPLTAGGHTHPIYSLKVVGTRNAHQLISASTDGLVCTWQFDMLSQPQEVLELSNPNHGRTDEVAVTALDFPDGETVGFLIGTEEGKMYQANRYDRAGSKTGLNPHDIYTGHTAPITSLHFHPPTGSTDFSDLYLTSSIDWTTKLWRARPVAKPSSTSLNEIHPIHSFEYFDDYVYDAKWSPTHPAVFGTVDGSGRFGLWNLNLDTEVPSYSVTAPNGRSLNRLAWNTTGRRVAAGS</sequence>
<keyword evidence="2" id="KW-1185">Reference proteome</keyword>
<evidence type="ECO:0000313" key="2">
    <source>
        <dbReference type="Proteomes" id="UP001145114"/>
    </source>
</evidence>
<feature type="non-terminal residue" evidence="1">
    <location>
        <position position="425"/>
    </location>
</feature>
<gene>
    <name evidence="1" type="ORF">EV182_006218</name>
</gene>
<comment type="caution">
    <text evidence="1">The sequence shown here is derived from an EMBL/GenBank/DDBJ whole genome shotgun (WGS) entry which is preliminary data.</text>
</comment>
<proteinExistence type="predicted"/>
<organism evidence="1 2">
    <name type="scientific">Spiromyces aspiralis</name>
    <dbReference type="NCBI Taxonomy" id="68401"/>
    <lineage>
        <taxon>Eukaryota</taxon>
        <taxon>Fungi</taxon>
        <taxon>Fungi incertae sedis</taxon>
        <taxon>Zoopagomycota</taxon>
        <taxon>Kickxellomycotina</taxon>
        <taxon>Kickxellomycetes</taxon>
        <taxon>Kickxellales</taxon>
        <taxon>Kickxellaceae</taxon>
        <taxon>Spiromyces</taxon>
    </lineage>
</organism>